<evidence type="ECO:0000256" key="1">
    <source>
        <dbReference type="SAM" id="Coils"/>
    </source>
</evidence>
<name>A0A0C2WHJ6_AMAMK</name>
<evidence type="ECO:0000313" key="2">
    <source>
        <dbReference type="EMBL" id="KIL60952.1"/>
    </source>
</evidence>
<organism evidence="2 3">
    <name type="scientific">Amanita muscaria (strain Koide BX008)</name>
    <dbReference type="NCBI Taxonomy" id="946122"/>
    <lineage>
        <taxon>Eukaryota</taxon>
        <taxon>Fungi</taxon>
        <taxon>Dikarya</taxon>
        <taxon>Basidiomycota</taxon>
        <taxon>Agaricomycotina</taxon>
        <taxon>Agaricomycetes</taxon>
        <taxon>Agaricomycetidae</taxon>
        <taxon>Agaricales</taxon>
        <taxon>Pluteineae</taxon>
        <taxon>Amanitaceae</taxon>
        <taxon>Amanita</taxon>
    </lineage>
</organism>
<dbReference type="Proteomes" id="UP000054549">
    <property type="component" value="Unassembled WGS sequence"/>
</dbReference>
<dbReference type="EMBL" id="KN818290">
    <property type="protein sequence ID" value="KIL60952.1"/>
    <property type="molecule type" value="Genomic_DNA"/>
</dbReference>
<keyword evidence="3" id="KW-1185">Reference proteome</keyword>
<reference evidence="2 3" key="1">
    <citation type="submission" date="2014-04" db="EMBL/GenBank/DDBJ databases">
        <title>Evolutionary Origins and Diversification of the Mycorrhizal Mutualists.</title>
        <authorList>
            <consortium name="DOE Joint Genome Institute"/>
            <consortium name="Mycorrhizal Genomics Consortium"/>
            <person name="Kohler A."/>
            <person name="Kuo A."/>
            <person name="Nagy L.G."/>
            <person name="Floudas D."/>
            <person name="Copeland A."/>
            <person name="Barry K.W."/>
            <person name="Cichocki N."/>
            <person name="Veneault-Fourrey C."/>
            <person name="LaButti K."/>
            <person name="Lindquist E.A."/>
            <person name="Lipzen A."/>
            <person name="Lundell T."/>
            <person name="Morin E."/>
            <person name="Murat C."/>
            <person name="Riley R."/>
            <person name="Ohm R."/>
            <person name="Sun H."/>
            <person name="Tunlid A."/>
            <person name="Henrissat B."/>
            <person name="Grigoriev I.V."/>
            <person name="Hibbett D.S."/>
            <person name="Martin F."/>
        </authorList>
    </citation>
    <scope>NUCLEOTIDE SEQUENCE [LARGE SCALE GENOMIC DNA]</scope>
    <source>
        <strain evidence="2 3">Koide BX008</strain>
    </source>
</reference>
<proteinExistence type="predicted"/>
<evidence type="ECO:0000313" key="3">
    <source>
        <dbReference type="Proteomes" id="UP000054549"/>
    </source>
</evidence>
<sequence length="105" mass="12500">MCYMISRNYTCGHVLNVEFMYCTKYESYEKPRCCLTLGKPDADIMPHACKKCIDKKMNDMKPFEKVIMWDKCRRLWKKELEEFDRKEAEQKAAREEAARARAAMA</sequence>
<dbReference type="AlphaFoldDB" id="A0A0C2WHJ6"/>
<keyword evidence="1" id="KW-0175">Coiled coil</keyword>
<dbReference type="InParanoid" id="A0A0C2WHJ6"/>
<protein>
    <submittedName>
        <fullName evidence="2">Uncharacterized protein</fullName>
    </submittedName>
</protein>
<dbReference type="OrthoDB" id="3008025at2759"/>
<gene>
    <name evidence="2" type="ORF">M378DRAFT_167458</name>
</gene>
<dbReference type="HOGENOM" id="CLU_2235912_0_0_1"/>
<accession>A0A0C2WHJ6</accession>
<feature type="coiled-coil region" evidence="1">
    <location>
        <begin position="78"/>
        <end position="105"/>
    </location>
</feature>